<feature type="domain" description="Non-reducing end beta-L-arabinofuranosidase-like GH127 catalytic" evidence="2">
    <location>
        <begin position="49"/>
        <end position="453"/>
    </location>
</feature>
<dbReference type="InterPro" id="IPR049046">
    <property type="entry name" value="Beta-AFase-like_GH127_middle"/>
</dbReference>
<dbReference type="GO" id="GO:0005975">
    <property type="term" value="P:carbohydrate metabolic process"/>
    <property type="evidence" value="ECO:0007669"/>
    <property type="project" value="InterPro"/>
</dbReference>
<dbReference type="Pfam" id="PF07944">
    <property type="entry name" value="Beta-AFase-like_GH127_cat"/>
    <property type="match status" value="1"/>
</dbReference>
<feature type="chain" id="PRO_5011526474" description="DUF1680 family protein" evidence="1">
    <location>
        <begin position="27"/>
        <end position="679"/>
    </location>
</feature>
<dbReference type="PANTHER" id="PTHR43465:SF1">
    <property type="entry name" value="NON-REDUCING END BETA-L-ARABINOFURANOSIDASE"/>
    <property type="match status" value="1"/>
</dbReference>
<evidence type="ECO:0000313" key="5">
    <source>
        <dbReference type="EMBL" id="SFD24282.1"/>
    </source>
</evidence>
<evidence type="ECO:0008006" key="7">
    <source>
        <dbReference type="Google" id="ProtNLM"/>
    </source>
</evidence>
<dbReference type="InterPro" id="IPR012878">
    <property type="entry name" value="Beta-AFase-like_GH127_cat"/>
</dbReference>
<accession>A0A1I1QQJ9</accession>
<dbReference type="Pfam" id="PF20736">
    <property type="entry name" value="Glyco_hydro127M"/>
    <property type="match status" value="1"/>
</dbReference>
<keyword evidence="6" id="KW-1185">Reference proteome</keyword>
<dbReference type="EMBL" id="FOLQ01000004">
    <property type="protein sequence ID" value="SFD24282.1"/>
    <property type="molecule type" value="Genomic_DNA"/>
</dbReference>
<reference evidence="5 6" key="1">
    <citation type="submission" date="2016-10" db="EMBL/GenBank/DDBJ databases">
        <authorList>
            <person name="de Groot N.N."/>
        </authorList>
    </citation>
    <scope>NUCLEOTIDE SEQUENCE [LARGE SCALE GENOMIC DNA]</scope>
    <source>
        <strain evidence="5 6">DSM 26130</strain>
    </source>
</reference>
<dbReference type="PANTHER" id="PTHR43465">
    <property type="entry name" value="DUF1680 DOMAIN PROTEIN (AFU_ORTHOLOGUE AFUA_1G08910)"/>
    <property type="match status" value="1"/>
</dbReference>
<feature type="signal peptide" evidence="1">
    <location>
        <begin position="1"/>
        <end position="26"/>
    </location>
</feature>
<protein>
    <recommendedName>
        <fullName evidence="7">DUF1680 family protein</fullName>
    </recommendedName>
</protein>
<feature type="domain" description="Non-reducing end beta-L-arabinofuranosidase-like GH127 middle" evidence="3">
    <location>
        <begin position="464"/>
        <end position="560"/>
    </location>
</feature>
<evidence type="ECO:0000256" key="1">
    <source>
        <dbReference type="SAM" id="SignalP"/>
    </source>
</evidence>
<evidence type="ECO:0000259" key="3">
    <source>
        <dbReference type="Pfam" id="PF20736"/>
    </source>
</evidence>
<dbReference type="AlphaFoldDB" id="A0A1I1QQJ9"/>
<name>A0A1I1QQJ9_9BACT</name>
<dbReference type="STRING" id="662367.SAMN05216167_10463"/>
<dbReference type="InterPro" id="IPR049174">
    <property type="entry name" value="Beta-AFase-like"/>
</dbReference>
<dbReference type="Pfam" id="PF20737">
    <property type="entry name" value="Glyco_hydro127C"/>
    <property type="match status" value="1"/>
</dbReference>
<dbReference type="Gene3D" id="1.50.10.20">
    <property type="match status" value="1"/>
</dbReference>
<sequence>MGSTIRLTKTALLAFALSPLAQVTFAQTKALVNTSQSKFARLESTDLNAVKWTTGFWADRFAVCRDSMVPHLWDTYTDAKVSHSFRNFEIAAGLEEGNFKGPSFHDGDFYKTLESVASMYALTKDKKLDEQMDKAIAVIGKAQAPDGYVYTKAIIQQKKSGEKKMFDDKLSFEAYNFGHLMTAACVHYRATGKTSLLNIAKKATDFLIGFYNNASPEQARNAICPSHYMGITEMYRTTRDPKYLALAQKLIDIRGLSEGTDDNSDRVPFRQMKKVIGHAVRANYLFAGAADVFAETGDSTLLSTLDLMWNDVVNRKMYVTGGCGALYDGVSPEGTAYKPDTVQKIHQAYGKAYQLPNHSAHNETCANIGNLLWNYRMLQITGEAKYADVMELELYNAILSGVNLGGTKFFYTNPLSASDDYPYQMRWMGGRQPYIRLSNCCPPNTVRTMAEVSSYAYSISDKGLWVNLFGGSQLNTTLKDGSALRLTQTTNYPWDGTVTLQLEQGPAKPFSVFVRIPGWCQGATIKVNGTTLSKAVQSGEYAEINRTWKAGDKVEISLPMPVKLIESNPLVEENRNQVAVKRGPIVYCLESVDNQKTKLTNVALSSKNDFKPTLTRIDNSDMMALEGDAKLINEGNWTNQLYREVSDRAPASTRIRLIPYYAWANRGHSEMEVWIPFIR</sequence>
<dbReference type="InterPro" id="IPR049049">
    <property type="entry name" value="Beta-AFase-like_GH127_C"/>
</dbReference>
<evidence type="ECO:0000259" key="2">
    <source>
        <dbReference type="Pfam" id="PF07944"/>
    </source>
</evidence>
<dbReference type="Proteomes" id="UP000198598">
    <property type="component" value="Unassembled WGS sequence"/>
</dbReference>
<keyword evidence="1" id="KW-0732">Signal</keyword>
<organism evidence="5 6">
    <name type="scientific">Spirosoma endophyticum</name>
    <dbReference type="NCBI Taxonomy" id="662367"/>
    <lineage>
        <taxon>Bacteria</taxon>
        <taxon>Pseudomonadati</taxon>
        <taxon>Bacteroidota</taxon>
        <taxon>Cytophagia</taxon>
        <taxon>Cytophagales</taxon>
        <taxon>Cytophagaceae</taxon>
        <taxon>Spirosoma</taxon>
    </lineage>
</organism>
<proteinExistence type="predicted"/>
<feature type="domain" description="Non-reducing end beta-L-arabinofuranosidase-like GH127 C-terminal" evidence="4">
    <location>
        <begin position="562"/>
        <end position="676"/>
    </location>
</feature>
<dbReference type="InterPro" id="IPR008928">
    <property type="entry name" value="6-hairpin_glycosidase_sf"/>
</dbReference>
<dbReference type="RefSeq" id="WP_177236573.1">
    <property type="nucleotide sequence ID" value="NZ_FOLQ01000004.1"/>
</dbReference>
<dbReference type="SUPFAM" id="SSF48208">
    <property type="entry name" value="Six-hairpin glycosidases"/>
    <property type="match status" value="1"/>
</dbReference>
<evidence type="ECO:0000313" key="6">
    <source>
        <dbReference type="Proteomes" id="UP000198598"/>
    </source>
</evidence>
<evidence type="ECO:0000259" key="4">
    <source>
        <dbReference type="Pfam" id="PF20737"/>
    </source>
</evidence>
<gene>
    <name evidence="5" type="ORF">SAMN05216167_10463</name>
</gene>